<dbReference type="AlphaFoldDB" id="A0A937CRC0"/>
<dbReference type="Pfam" id="PF03466">
    <property type="entry name" value="LysR_substrate"/>
    <property type="match status" value="1"/>
</dbReference>
<dbReference type="SUPFAM" id="SSF53850">
    <property type="entry name" value="Periplasmic binding protein-like II"/>
    <property type="match status" value="1"/>
</dbReference>
<evidence type="ECO:0000256" key="2">
    <source>
        <dbReference type="ARBA" id="ARBA00023015"/>
    </source>
</evidence>
<dbReference type="CDD" id="cd08419">
    <property type="entry name" value="PBP2_CbbR_RubisCO_like"/>
    <property type="match status" value="1"/>
</dbReference>
<dbReference type="Gene3D" id="1.10.10.10">
    <property type="entry name" value="Winged helix-like DNA-binding domain superfamily/Winged helix DNA-binding domain"/>
    <property type="match status" value="1"/>
</dbReference>
<feature type="domain" description="HTH lysR-type" evidence="5">
    <location>
        <begin position="1"/>
        <end position="61"/>
    </location>
</feature>
<comment type="similarity">
    <text evidence="1">Belongs to the LysR transcriptional regulatory family.</text>
</comment>
<evidence type="ECO:0000256" key="4">
    <source>
        <dbReference type="ARBA" id="ARBA00023163"/>
    </source>
</evidence>
<name>A0A937CRC0_9BURK</name>
<reference evidence="6 7" key="1">
    <citation type="journal article" date="2017" name="Int. J. Syst. Evol. Microbiol.">
        <title>Ramlibacter monticola sp. nov., isolated from forest soil.</title>
        <authorList>
            <person name="Chaudhary D.K."/>
            <person name="Kim J."/>
        </authorList>
    </citation>
    <scope>NUCLEOTIDE SEQUENCE [LARGE SCALE GENOMIC DNA]</scope>
    <source>
        <strain evidence="6 7">KACC 19175</strain>
    </source>
</reference>
<dbReference type="InterPro" id="IPR036390">
    <property type="entry name" value="WH_DNA-bd_sf"/>
</dbReference>
<dbReference type="Proteomes" id="UP000599109">
    <property type="component" value="Unassembled WGS sequence"/>
</dbReference>
<evidence type="ECO:0000313" key="7">
    <source>
        <dbReference type="Proteomes" id="UP000599109"/>
    </source>
</evidence>
<evidence type="ECO:0000259" key="5">
    <source>
        <dbReference type="PROSITE" id="PS50931"/>
    </source>
</evidence>
<keyword evidence="2" id="KW-0805">Transcription regulation</keyword>
<evidence type="ECO:0000313" key="6">
    <source>
        <dbReference type="EMBL" id="MBL0390121.1"/>
    </source>
</evidence>
<dbReference type="FunFam" id="1.10.10.10:FF:000001">
    <property type="entry name" value="LysR family transcriptional regulator"/>
    <property type="match status" value="1"/>
</dbReference>
<evidence type="ECO:0000256" key="1">
    <source>
        <dbReference type="ARBA" id="ARBA00009437"/>
    </source>
</evidence>
<gene>
    <name evidence="6" type="ORF">JJ685_03085</name>
</gene>
<keyword evidence="4" id="KW-0804">Transcription</keyword>
<sequence>MKNATLRQLRVFAAVGKHLNFARAAEELSLSPPAVSMQIRELEEHVGMPLFDRTSRAVTLTTVGEYVLAHARRVLAAMRDAEDMVANLKGLQSGVLDVVMVSTAKYFVPRMLALFRQDHPGVEIRLRVAQNRDEIVELMRQGEVELAIMGRPPTEWSTRAEPFALHPHVLVTAPDHPFAQMEHVPAQALSREAFIVREEGSGTRAALQEYMQTHRLSPHVAMEMASNEAIKQAVMAGMGVSLLSLHTLGLELAHQLIATPDVEGLPLMRRWHVVNTLGRTLSPAAEAFRYFMLERGEAFLAEHFGQPYALVSAKAGTAQ</sequence>
<dbReference type="PRINTS" id="PR00039">
    <property type="entry name" value="HTHLYSR"/>
</dbReference>
<organism evidence="6 7">
    <name type="scientific">Ramlibacter monticola</name>
    <dbReference type="NCBI Taxonomy" id="1926872"/>
    <lineage>
        <taxon>Bacteria</taxon>
        <taxon>Pseudomonadati</taxon>
        <taxon>Pseudomonadota</taxon>
        <taxon>Betaproteobacteria</taxon>
        <taxon>Burkholderiales</taxon>
        <taxon>Comamonadaceae</taxon>
        <taxon>Ramlibacter</taxon>
    </lineage>
</organism>
<dbReference type="EMBL" id="JAEQNE010000001">
    <property type="protein sequence ID" value="MBL0390121.1"/>
    <property type="molecule type" value="Genomic_DNA"/>
</dbReference>
<dbReference type="PROSITE" id="PS50931">
    <property type="entry name" value="HTH_LYSR"/>
    <property type="match status" value="1"/>
</dbReference>
<proteinExistence type="inferred from homology"/>
<dbReference type="PANTHER" id="PTHR30126:SF5">
    <property type="entry name" value="HTH-TYPE TRANSCRIPTIONAL ACTIVATOR CMPR"/>
    <property type="match status" value="1"/>
</dbReference>
<evidence type="ECO:0000256" key="3">
    <source>
        <dbReference type="ARBA" id="ARBA00023125"/>
    </source>
</evidence>
<dbReference type="InterPro" id="IPR005119">
    <property type="entry name" value="LysR_subst-bd"/>
</dbReference>
<dbReference type="RefSeq" id="WP_201672694.1">
    <property type="nucleotide sequence ID" value="NZ_JAEQNE010000001.1"/>
</dbReference>
<dbReference type="SUPFAM" id="SSF46785">
    <property type="entry name" value="Winged helix' DNA-binding domain"/>
    <property type="match status" value="1"/>
</dbReference>
<dbReference type="GO" id="GO:0003700">
    <property type="term" value="F:DNA-binding transcription factor activity"/>
    <property type="evidence" value="ECO:0007669"/>
    <property type="project" value="InterPro"/>
</dbReference>
<keyword evidence="7" id="KW-1185">Reference proteome</keyword>
<dbReference type="PANTHER" id="PTHR30126">
    <property type="entry name" value="HTH-TYPE TRANSCRIPTIONAL REGULATOR"/>
    <property type="match status" value="1"/>
</dbReference>
<dbReference type="Gene3D" id="3.40.190.290">
    <property type="match status" value="1"/>
</dbReference>
<dbReference type="GO" id="GO:0000976">
    <property type="term" value="F:transcription cis-regulatory region binding"/>
    <property type="evidence" value="ECO:0007669"/>
    <property type="project" value="TreeGrafter"/>
</dbReference>
<dbReference type="Pfam" id="PF00126">
    <property type="entry name" value="HTH_1"/>
    <property type="match status" value="1"/>
</dbReference>
<dbReference type="InterPro" id="IPR036388">
    <property type="entry name" value="WH-like_DNA-bd_sf"/>
</dbReference>
<accession>A0A937CRC0</accession>
<protein>
    <submittedName>
        <fullName evidence="6">LysR family transcriptional regulator</fullName>
    </submittedName>
</protein>
<keyword evidence="3" id="KW-0238">DNA-binding</keyword>
<comment type="caution">
    <text evidence="6">The sequence shown here is derived from an EMBL/GenBank/DDBJ whole genome shotgun (WGS) entry which is preliminary data.</text>
</comment>
<dbReference type="InterPro" id="IPR000847">
    <property type="entry name" value="LysR_HTH_N"/>
</dbReference>